<evidence type="ECO:0000256" key="5">
    <source>
        <dbReference type="SAM" id="MobiDB-lite"/>
    </source>
</evidence>
<dbReference type="InterPro" id="IPR051201">
    <property type="entry name" value="Chloro_Bact_Ser_Proteases"/>
</dbReference>
<feature type="region of interest" description="Disordered" evidence="5">
    <location>
        <begin position="339"/>
        <end position="379"/>
    </location>
</feature>
<dbReference type="SUPFAM" id="SSF50156">
    <property type="entry name" value="PDZ domain-like"/>
    <property type="match status" value="1"/>
</dbReference>
<name>A0A9X2MXR2_9BACL</name>
<evidence type="ECO:0000256" key="3">
    <source>
        <dbReference type="ARBA" id="ARBA00022801"/>
    </source>
</evidence>
<evidence type="ECO:0000256" key="2">
    <source>
        <dbReference type="ARBA" id="ARBA00022670"/>
    </source>
</evidence>
<dbReference type="PANTHER" id="PTHR43343">
    <property type="entry name" value="PEPTIDASE S12"/>
    <property type="match status" value="1"/>
</dbReference>
<dbReference type="Proteomes" id="UP001141950">
    <property type="component" value="Unassembled WGS sequence"/>
</dbReference>
<reference evidence="8" key="1">
    <citation type="submission" date="2022-08" db="EMBL/GenBank/DDBJ databases">
        <title>The genomic sequence of strain Paenibacillus sp. SCIV0701.</title>
        <authorList>
            <person name="Zhao H."/>
        </authorList>
    </citation>
    <scope>NUCLEOTIDE SEQUENCE</scope>
    <source>
        <strain evidence="8">SCIV0701</strain>
    </source>
</reference>
<sequence>MSIFDDDFYSTKVSRRTVRRSQREEGSRMSSFSGDRKWSSLRIAFVSSFTSAIAATVLFGVFMGGFGFGGSGGGGDLPANAAVSADPSERTINATAKVRPAVVSVINEQTFELGIGGDLLEEGEDGSGVLREAGVGSGFIISKKAGRAFVVTNYHVVANAEKVKTVLTTGEVREARVVGSDQITDLAVLEIDAKGIETVAEVGDSSSLQAAEFVMAIGNPLGMGESITMGVVSVIKETIPVSLNQNGVIDWEQEVIRVDAAINQGNSGGPLIDLDGRVVGINSMKIADFGVESIGYAIPINNAMPIVESLIEKGYVPRPYLGVYTLDLEQYWEQQDMEEMFEEEQSGEDGSESEKGRSEEESADEPSSEEEGLEGSAGDIQLPDEVLSGVIVLEAVGPALEAGLQFNDVIVKLDDKKVGSTMELRKYLYGSKEIGDELEVTFYRDGELKSVKLKLGENSAEE</sequence>
<dbReference type="EMBL" id="JANIPJ010000011">
    <property type="protein sequence ID" value="MCR2805377.1"/>
    <property type="molecule type" value="Genomic_DNA"/>
</dbReference>
<dbReference type="GO" id="GO:0004252">
    <property type="term" value="F:serine-type endopeptidase activity"/>
    <property type="evidence" value="ECO:0007669"/>
    <property type="project" value="InterPro"/>
</dbReference>
<gene>
    <name evidence="8" type="ORF">NQZ67_15935</name>
</gene>
<protein>
    <submittedName>
        <fullName evidence="8">S1C family serine protease</fullName>
    </submittedName>
</protein>
<dbReference type="InterPro" id="IPR009003">
    <property type="entry name" value="Peptidase_S1_PA"/>
</dbReference>
<feature type="compositionally biased region" description="Acidic residues" evidence="5">
    <location>
        <begin position="339"/>
        <end position="351"/>
    </location>
</feature>
<dbReference type="InterPro" id="IPR043504">
    <property type="entry name" value="Peptidase_S1_PA_chymotrypsin"/>
</dbReference>
<evidence type="ECO:0000313" key="9">
    <source>
        <dbReference type="Proteomes" id="UP001141950"/>
    </source>
</evidence>
<dbReference type="InterPro" id="IPR001940">
    <property type="entry name" value="Peptidase_S1C"/>
</dbReference>
<proteinExistence type="inferred from homology"/>
<keyword evidence="3" id="KW-0378">Hydrolase</keyword>
<dbReference type="GO" id="GO:0006508">
    <property type="term" value="P:proteolysis"/>
    <property type="evidence" value="ECO:0007669"/>
    <property type="project" value="UniProtKB-KW"/>
</dbReference>
<dbReference type="Gene3D" id="2.30.42.10">
    <property type="match status" value="1"/>
</dbReference>
<dbReference type="InterPro" id="IPR036034">
    <property type="entry name" value="PDZ_sf"/>
</dbReference>
<evidence type="ECO:0000259" key="7">
    <source>
        <dbReference type="Pfam" id="PF13180"/>
    </source>
</evidence>
<comment type="caution">
    <text evidence="8">The sequence shown here is derived from an EMBL/GenBank/DDBJ whole genome shotgun (WGS) entry which is preliminary data.</text>
</comment>
<dbReference type="InterPro" id="IPR001478">
    <property type="entry name" value="PDZ"/>
</dbReference>
<keyword evidence="6" id="KW-0812">Transmembrane</keyword>
<dbReference type="AlphaFoldDB" id="A0A9X2MXR2"/>
<dbReference type="Gene3D" id="2.40.10.10">
    <property type="entry name" value="Trypsin-like serine proteases"/>
    <property type="match status" value="2"/>
</dbReference>
<keyword evidence="9" id="KW-1185">Reference proteome</keyword>
<keyword evidence="4" id="KW-0720">Serine protease</keyword>
<dbReference type="SUPFAM" id="SSF50494">
    <property type="entry name" value="Trypsin-like serine proteases"/>
    <property type="match status" value="1"/>
</dbReference>
<dbReference type="PRINTS" id="PR00834">
    <property type="entry name" value="PROTEASES2C"/>
</dbReference>
<keyword evidence="6" id="KW-0472">Membrane</keyword>
<accession>A0A9X2MXR2</accession>
<dbReference type="Pfam" id="PF13180">
    <property type="entry name" value="PDZ_2"/>
    <property type="match status" value="1"/>
</dbReference>
<evidence type="ECO:0000256" key="6">
    <source>
        <dbReference type="SAM" id="Phobius"/>
    </source>
</evidence>
<feature type="compositionally biased region" description="Acidic residues" evidence="5">
    <location>
        <begin position="361"/>
        <end position="373"/>
    </location>
</feature>
<comment type="similarity">
    <text evidence="1">Belongs to the peptidase S1C family.</text>
</comment>
<feature type="transmembrane region" description="Helical" evidence="6">
    <location>
        <begin position="43"/>
        <end position="68"/>
    </location>
</feature>
<dbReference type="PANTHER" id="PTHR43343:SF3">
    <property type="entry name" value="PROTEASE DO-LIKE 8, CHLOROPLASTIC"/>
    <property type="match status" value="1"/>
</dbReference>
<organism evidence="8 9">
    <name type="scientific">Paenibacillus soyae</name>
    <dbReference type="NCBI Taxonomy" id="2969249"/>
    <lineage>
        <taxon>Bacteria</taxon>
        <taxon>Bacillati</taxon>
        <taxon>Bacillota</taxon>
        <taxon>Bacilli</taxon>
        <taxon>Bacillales</taxon>
        <taxon>Paenibacillaceae</taxon>
        <taxon>Paenibacillus</taxon>
    </lineage>
</organism>
<feature type="domain" description="PDZ" evidence="7">
    <location>
        <begin position="393"/>
        <end position="455"/>
    </location>
</feature>
<keyword evidence="6" id="KW-1133">Transmembrane helix</keyword>
<dbReference type="RefSeq" id="WP_257447721.1">
    <property type="nucleotide sequence ID" value="NZ_JANIPJ010000011.1"/>
</dbReference>
<evidence type="ECO:0000256" key="1">
    <source>
        <dbReference type="ARBA" id="ARBA00010541"/>
    </source>
</evidence>
<evidence type="ECO:0000313" key="8">
    <source>
        <dbReference type="EMBL" id="MCR2805377.1"/>
    </source>
</evidence>
<dbReference type="Pfam" id="PF13365">
    <property type="entry name" value="Trypsin_2"/>
    <property type="match status" value="1"/>
</dbReference>
<evidence type="ECO:0000256" key="4">
    <source>
        <dbReference type="ARBA" id="ARBA00022825"/>
    </source>
</evidence>
<keyword evidence="2 8" id="KW-0645">Protease</keyword>